<sequence>MFHLKFLTGALLMLGSLNVHAIDSKLRLLNDEELAATQGQALMSLSYIAPADAANAERLRSGGASNIGFYRLGMEATLELNANIKRLQLGCGGTNGADGCDIDLQDVGLSGVKLDSNGALLPMTREERASSSAKLTNPFIEFAIKNPGQASTREVVGLRLSAEDALGLLTIGDNDLVDSSGNKIPNGINSLSGYVKTKATSGEVMTTPTIFGKAGDQVLRGMVYADILGALCTGGCGEEPYNGFTSLPGNANTTGLSIPSLKAKFNVPDAIITGQRMKSATIRNVNTTSIDDIVINKDSGKIQLKLDRPVSVLGIINVSEIYIQMETKIKNLSANINFEENLGYLHNLPINGGGFYLGLQRQVLKWPGAEEQDIAQPGWWMSFQNPLDLGYLQAPAGKTVDISSVYPQIANSISAWLSREENKTSVNSREGIEALVNGGLQKTIPDINLAGRTAYANLQDVPLGTVQNVVANCYGTLKMC</sequence>
<evidence type="ECO:0000313" key="3">
    <source>
        <dbReference type="EMBL" id="MDO3655938.1"/>
    </source>
</evidence>
<dbReference type="Proteomes" id="UP001168902">
    <property type="component" value="Unassembled WGS sequence"/>
</dbReference>
<evidence type="ECO:0000256" key="1">
    <source>
        <dbReference type="SAM" id="SignalP"/>
    </source>
</evidence>
<organism evidence="2 4">
    <name type="scientific">Acinetobacter genomosp. 15BJ</name>
    <dbReference type="NCBI Taxonomy" id="106651"/>
    <lineage>
        <taxon>Bacteria</taxon>
        <taxon>Pseudomonadati</taxon>
        <taxon>Pseudomonadota</taxon>
        <taxon>Gammaproteobacteria</taxon>
        <taxon>Moraxellales</taxon>
        <taxon>Moraxellaceae</taxon>
        <taxon>Acinetobacter</taxon>
    </lineage>
</organism>
<dbReference type="AlphaFoldDB" id="R9ATR3"/>
<evidence type="ECO:0000313" key="4">
    <source>
        <dbReference type="Proteomes" id="UP000016203"/>
    </source>
</evidence>
<comment type="caution">
    <text evidence="2">The sequence shown here is derived from an EMBL/GenBank/DDBJ whole genome shotgun (WGS) entry which is preliminary data.</text>
</comment>
<dbReference type="OrthoDB" id="6073551at2"/>
<dbReference type="EMBL" id="AQFL01000015">
    <property type="protein sequence ID" value="EOR05629.1"/>
    <property type="molecule type" value="Genomic_DNA"/>
</dbReference>
<protein>
    <submittedName>
        <fullName evidence="2">Uncharacterized protein</fullName>
    </submittedName>
</protein>
<dbReference type="HOGENOM" id="CLU_036687_1_0_6"/>
<dbReference type="Proteomes" id="UP000016203">
    <property type="component" value="Unassembled WGS sequence"/>
</dbReference>
<keyword evidence="1" id="KW-0732">Signal</keyword>
<feature type="signal peptide" evidence="1">
    <location>
        <begin position="1"/>
        <end position="21"/>
    </location>
</feature>
<dbReference type="EMBL" id="JAUMJH010000003">
    <property type="protein sequence ID" value="MDO3655938.1"/>
    <property type="molecule type" value="Genomic_DNA"/>
</dbReference>
<accession>R9ATR3</accession>
<feature type="chain" id="PRO_5004480538" evidence="1">
    <location>
        <begin position="22"/>
        <end position="480"/>
    </location>
</feature>
<proteinExistence type="predicted"/>
<dbReference type="RefSeq" id="WP_016164573.1">
    <property type="nucleotide sequence ID" value="NZ_JAKZGC010000004.1"/>
</dbReference>
<name>R9ATR3_9GAMM</name>
<evidence type="ECO:0000313" key="5">
    <source>
        <dbReference type="Proteomes" id="UP001168902"/>
    </source>
</evidence>
<reference evidence="3 5" key="2">
    <citation type="submission" date="2023-07" db="EMBL/GenBank/DDBJ databases">
        <title>A novel proteolytic Acinetobacter species.</title>
        <authorList>
            <person name="Nemec A."/>
            <person name="Radolfova-Krizova L."/>
        </authorList>
    </citation>
    <scope>NUCLEOTIDE SEQUENCE [LARGE SCALE GENOMIC DNA]</scope>
    <source>
        <strain evidence="3 5">NIPH 1865</strain>
    </source>
</reference>
<keyword evidence="5" id="KW-1185">Reference proteome</keyword>
<gene>
    <name evidence="2" type="ORF">F896_03055</name>
    <name evidence="3" type="ORF">Q3V53_01730</name>
</gene>
<dbReference type="PATRIC" id="fig|1217699.3.peg.2994"/>
<evidence type="ECO:0000313" key="2">
    <source>
        <dbReference type="EMBL" id="EOR05629.1"/>
    </source>
</evidence>
<reference evidence="2 4" key="1">
    <citation type="submission" date="2013-03" db="EMBL/GenBank/DDBJ databases">
        <title>The Genome Sequence of Acinetobacter sp. CIP 110321.</title>
        <authorList>
            <consortium name="The Broad Institute Genome Sequencing Platform"/>
            <consortium name="The Broad Institute Genome Sequencing Center for Infectious Disease"/>
            <person name="Cerqueira G."/>
            <person name="Feldgarden M."/>
            <person name="Courvalin P."/>
            <person name="Perichon B."/>
            <person name="Grillot-Courvalin C."/>
            <person name="Clermont D."/>
            <person name="Rocha E."/>
            <person name="Yoon E.-J."/>
            <person name="Nemec A."/>
            <person name="Walker B."/>
            <person name="Young S.K."/>
            <person name="Zeng Q."/>
            <person name="Gargeya S."/>
            <person name="Fitzgerald M."/>
            <person name="Haas B."/>
            <person name="Abouelleil A."/>
            <person name="Alvarado L."/>
            <person name="Arachchi H.M."/>
            <person name="Berlin A.M."/>
            <person name="Chapman S.B."/>
            <person name="Dewar J."/>
            <person name="Goldberg J."/>
            <person name="Griggs A."/>
            <person name="Gujja S."/>
            <person name="Hansen M."/>
            <person name="Howarth C."/>
            <person name="Imamovic A."/>
            <person name="Larimer J."/>
            <person name="McCowan C."/>
            <person name="Murphy C."/>
            <person name="Neiman D."/>
            <person name="Pearson M."/>
            <person name="Priest M."/>
            <person name="Roberts A."/>
            <person name="Saif S."/>
            <person name="Shea T."/>
            <person name="Sisk P."/>
            <person name="Sykes S."/>
            <person name="Wortman J."/>
            <person name="Nusbaum C."/>
            <person name="Birren B."/>
        </authorList>
    </citation>
    <scope>NUCLEOTIDE SEQUENCE [LARGE SCALE GENOMIC DNA]</scope>
    <source>
        <strain evidence="2 4">CIP 110321</strain>
    </source>
</reference>